<evidence type="ECO:0000259" key="7">
    <source>
        <dbReference type="PROSITE" id="PS50113"/>
    </source>
</evidence>
<dbReference type="SUPFAM" id="SSF55785">
    <property type="entry name" value="PYP-like sensor domain (PAS domain)"/>
    <property type="match status" value="2"/>
</dbReference>
<reference evidence="10 11" key="1">
    <citation type="submission" date="2021-11" db="EMBL/GenBank/DDBJ databases">
        <authorList>
            <person name="Huq M.A."/>
        </authorList>
    </citation>
    <scope>NUCLEOTIDE SEQUENCE [LARGE SCALE GENOMIC DNA]</scope>
    <source>
        <strain evidence="10 11">MAHUQ-52</strain>
    </source>
</reference>
<evidence type="ECO:0000259" key="6">
    <source>
        <dbReference type="PROSITE" id="PS50112"/>
    </source>
</evidence>
<dbReference type="SUPFAM" id="SSF55073">
    <property type="entry name" value="Nucleotide cyclase"/>
    <property type="match status" value="1"/>
</dbReference>
<dbReference type="InterPro" id="IPR042240">
    <property type="entry name" value="CHASE_sf"/>
</dbReference>
<feature type="domain" description="GGDEF" evidence="9">
    <location>
        <begin position="644"/>
        <end position="776"/>
    </location>
</feature>
<name>A0ABS8IWJ2_9BURK</name>
<evidence type="ECO:0000259" key="9">
    <source>
        <dbReference type="PROSITE" id="PS50887"/>
    </source>
</evidence>
<evidence type="ECO:0000313" key="10">
    <source>
        <dbReference type="EMBL" id="MCC6072162.1"/>
    </source>
</evidence>
<dbReference type="Pfam" id="PF03924">
    <property type="entry name" value="CHASE"/>
    <property type="match status" value="1"/>
</dbReference>
<dbReference type="SMART" id="SM01079">
    <property type="entry name" value="CHASE"/>
    <property type="match status" value="1"/>
</dbReference>
<evidence type="ECO:0000256" key="5">
    <source>
        <dbReference type="SAM" id="Phobius"/>
    </source>
</evidence>
<keyword evidence="10" id="KW-0548">Nucleotidyltransferase</keyword>
<comment type="caution">
    <text evidence="10">The sequence shown here is derived from an EMBL/GenBank/DDBJ whole genome shotgun (WGS) entry which is preliminary data.</text>
</comment>
<keyword evidence="11" id="KW-1185">Reference proteome</keyword>
<feature type="transmembrane region" description="Helical" evidence="5">
    <location>
        <begin position="31"/>
        <end position="50"/>
    </location>
</feature>
<dbReference type="InterPro" id="IPR000014">
    <property type="entry name" value="PAS"/>
</dbReference>
<dbReference type="PANTHER" id="PTHR44757:SF2">
    <property type="entry name" value="BIOFILM ARCHITECTURE MAINTENANCE PROTEIN MBAA"/>
    <property type="match status" value="1"/>
</dbReference>
<dbReference type="PROSITE" id="PS50112">
    <property type="entry name" value="PAS"/>
    <property type="match status" value="1"/>
</dbReference>
<dbReference type="PROSITE" id="PS50887">
    <property type="entry name" value="GGDEF"/>
    <property type="match status" value="1"/>
</dbReference>
<dbReference type="SMART" id="SM00086">
    <property type="entry name" value="PAC"/>
    <property type="match status" value="2"/>
</dbReference>
<dbReference type="GO" id="GO:0052621">
    <property type="term" value="F:diguanylate cyclase activity"/>
    <property type="evidence" value="ECO:0007669"/>
    <property type="project" value="UniProtKB-EC"/>
</dbReference>
<dbReference type="InterPro" id="IPR006189">
    <property type="entry name" value="CHASE_dom"/>
</dbReference>
<dbReference type="CDD" id="cd01949">
    <property type="entry name" value="GGDEF"/>
    <property type="match status" value="1"/>
</dbReference>
<dbReference type="Pfam" id="PF00990">
    <property type="entry name" value="GGDEF"/>
    <property type="match status" value="1"/>
</dbReference>
<dbReference type="PANTHER" id="PTHR44757">
    <property type="entry name" value="DIGUANYLATE CYCLASE DGCP"/>
    <property type="match status" value="1"/>
</dbReference>
<dbReference type="PROSITE" id="PS50113">
    <property type="entry name" value="PAC"/>
    <property type="match status" value="1"/>
</dbReference>
<dbReference type="Gene3D" id="3.30.450.20">
    <property type="entry name" value="PAS domain"/>
    <property type="match status" value="2"/>
</dbReference>
<keyword evidence="4 5" id="KW-0472">Membrane</keyword>
<dbReference type="EC" id="2.7.7.65" evidence="10"/>
<keyword evidence="10" id="KW-0808">Transferase</keyword>
<dbReference type="InterPro" id="IPR029787">
    <property type="entry name" value="Nucleotide_cyclase"/>
</dbReference>
<feature type="domain" description="PAC" evidence="7">
    <location>
        <begin position="560"/>
        <end position="612"/>
    </location>
</feature>
<dbReference type="CDD" id="cd00130">
    <property type="entry name" value="PAS"/>
    <property type="match status" value="2"/>
</dbReference>
<dbReference type="InterPro" id="IPR013656">
    <property type="entry name" value="PAS_4"/>
</dbReference>
<keyword evidence="2 5" id="KW-0812">Transmembrane</keyword>
<dbReference type="Gene3D" id="3.30.70.270">
    <property type="match status" value="1"/>
</dbReference>
<proteinExistence type="predicted"/>
<dbReference type="InterPro" id="IPR043128">
    <property type="entry name" value="Rev_trsase/Diguanyl_cyclase"/>
</dbReference>
<dbReference type="RefSeq" id="WP_229433058.1">
    <property type="nucleotide sequence ID" value="NZ_JAJHPV010000014.1"/>
</dbReference>
<dbReference type="InterPro" id="IPR035965">
    <property type="entry name" value="PAS-like_dom_sf"/>
</dbReference>
<evidence type="ECO:0000256" key="1">
    <source>
        <dbReference type="ARBA" id="ARBA00004370"/>
    </source>
</evidence>
<evidence type="ECO:0000313" key="11">
    <source>
        <dbReference type="Proteomes" id="UP001198701"/>
    </source>
</evidence>
<dbReference type="SMART" id="SM00091">
    <property type="entry name" value="PAS"/>
    <property type="match status" value="2"/>
</dbReference>
<keyword evidence="3 5" id="KW-1133">Transmembrane helix</keyword>
<dbReference type="EMBL" id="JAJHPV010000014">
    <property type="protein sequence ID" value="MCC6072162.1"/>
    <property type="molecule type" value="Genomic_DNA"/>
</dbReference>
<dbReference type="InterPro" id="IPR000160">
    <property type="entry name" value="GGDEF_dom"/>
</dbReference>
<feature type="domain" description="PAS" evidence="6">
    <location>
        <begin position="361"/>
        <end position="431"/>
    </location>
</feature>
<dbReference type="NCBIfam" id="TIGR00254">
    <property type="entry name" value="GGDEF"/>
    <property type="match status" value="1"/>
</dbReference>
<dbReference type="PROSITE" id="PS50839">
    <property type="entry name" value="CHASE"/>
    <property type="match status" value="1"/>
</dbReference>
<feature type="domain" description="CHASE" evidence="8">
    <location>
        <begin position="94"/>
        <end position="311"/>
    </location>
</feature>
<dbReference type="InterPro" id="IPR000700">
    <property type="entry name" value="PAS-assoc_C"/>
</dbReference>
<evidence type="ECO:0000256" key="4">
    <source>
        <dbReference type="ARBA" id="ARBA00023136"/>
    </source>
</evidence>
<dbReference type="Proteomes" id="UP001198701">
    <property type="component" value="Unassembled WGS sequence"/>
</dbReference>
<gene>
    <name evidence="10" type="ORF">LMJ30_14510</name>
</gene>
<evidence type="ECO:0000259" key="8">
    <source>
        <dbReference type="PROSITE" id="PS50839"/>
    </source>
</evidence>
<dbReference type="SMART" id="SM00267">
    <property type="entry name" value="GGDEF"/>
    <property type="match status" value="1"/>
</dbReference>
<dbReference type="Gene3D" id="3.30.450.350">
    <property type="entry name" value="CHASE domain"/>
    <property type="match status" value="1"/>
</dbReference>
<comment type="subcellular location">
    <subcellularLocation>
        <location evidence="1">Membrane</location>
    </subcellularLocation>
</comment>
<dbReference type="NCBIfam" id="TIGR00229">
    <property type="entry name" value="sensory_box"/>
    <property type="match status" value="2"/>
</dbReference>
<protein>
    <submittedName>
        <fullName evidence="10">Diguanylate cyclase</fullName>
        <ecNumber evidence="10">2.7.7.65</ecNumber>
    </submittedName>
</protein>
<organism evidence="10 11">
    <name type="scientific">Massilia agrisoli</name>
    <dbReference type="NCBI Taxonomy" id="2892444"/>
    <lineage>
        <taxon>Bacteria</taxon>
        <taxon>Pseudomonadati</taxon>
        <taxon>Pseudomonadota</taxon>
        <taxon>Betaproteobacteria</taxon>
        <taxon>Burkholderiales</taxon>
        <taxon>Oxalobacteraceae</taxon>
        <taxon>Telluria group</taxon>
        <taxon>Massilia</taxon>
    </lineage>
</organism>
<dbReference type="InterPro" id="IPR001610">
    <property type="entry name" value="PAC"/>
</dbReference>
<evidence type="ECO:0000256" key="3">
    <source>
        <dbReference type="ARBA" id="ARBA00022989"/>
    </source>
</evidence>
<accession>A0ABS8IWJ2</accession>
<sequence length="781" mass="87155">MRVACARPVLACERREPRMRRSTRTAIRENAPVFLLLIIACVVTLLAFLAQQRTQRERIAIHARADATESVLALQNGVDAYLKLTKAFAGFIAASGPTSLKDYDAYLATVDALTEHPGLRSIGYVPRVPRAAKGQFESRMQGEAPGFSINGPGADAVDTFPYLYALPRDAHFRPIRGRDFAGVPQRWAAMQQARDSGQTIATERHHNLSGPRTEPIIGVFTPIYDLAMPSATVEERRAALRGFVFSIYHVPAMIDRALGNAFRTEFDLDILDGSTHLYRSGRGSGAVPNQRAFGVAHRQSMMVGGRQWELAFFAKPEYLARYESSMGAVILAGGLLSSLGMSWALAAWLGRNRSRLRGDQQTLRFDEVFESHPSAVYLLDAQRRFTNANSRALMEFKMSKEELIGKSVEDMIVPEKQDLARAQFQETLRGNSVTYNSAIVDGEGKLIQLSVIMIPIKTGDKVIHIVGIAENITAQRQRAWELKESKQMLQLVIDHIPQRVFWKNTKLEYLGCNKAFCHDAGLEQPEQIIGKNDFDLAWRASAELYRADDAATLRSGHARINYEEPQYRNDGSVSWLRTSKIPLTNIDGETVALLGVYEDITERKQMESQLRELAHYDGLTKLANRTFFYQHLEQAISRIKRKGGMFALMYFDIDHFKSVNDTHGHDVGDALLTAFSARIKATVRDMDLVARLGGDEFALLLDDISDRAGAEYVAGKLVNAMHPAFEVGELRLKVSTSIGVAYYARGMSADDIIRRADGAMYIAKRGGRDRYAVDAEPNIEP</sequence>
<evidence type="ECO:0000256" key="2">
    <source>
        <dbReference type="ARBA" id="ARBA00022692"/>
    </source>
</evidence>
<dbReference type="InterPro" id="IPR052155">
    <property type="entry name" value="Biofilm_reg_signaling"/>
</dbReference>
<dbReference type="Pfam" id="PF08448">
    <property type="entry name" value="PAS_4"/>
    <property type="match status" value="2"/>
</dbReference>